<name>A0A7D7LBX2_9NOSO</name>
<gene>
    <name evidence="1" type="ORF">HUN01_17025</name>
</gene>
<dbReference type="Proteomes" id="UP000514713">
    <property type="component" value="Chromosome"/>
</dbReference>
<reference evidence="2" key="1">
    <citation type="submission" date="2020-06" db="EMBL/GenBank/DDBJ databases">
        <title>Nostoc edaphicum CCNP1411 genome.</title>
        <authorList>
            <person name="Fidor A."/>
            <person name="Grabski M."/>
            <person name="Gawor J."/>
            <person name="Gromadka R."/>
            <person name="Wegrzyn G."/>
            <person name="Mazur-Marzec H."/>
        </authorList>
    </citation>
    <scope>NUCLEOTIDE SEQUENCE [LARGE SCALE GENOMIC DNA]</scope>
    <source>
        <strain evidence="2">CCNP1411</strain>
    </source>
</reference>
<sequence length="220" mass="23415">MTTIATKIALSVLGAAGISLLSWTPARAVIFVEPIVTTVNEDIFKTREPRTLGPNILPGQRIEYGVPDRANNLINGTGNNIGSFIFDLQTLFYTNADSNPSFDNEPVEWGDVDGDGKIGFSSIPGLEDIFTNVTVEGNILTYSGGVIPDGGIFYNLFSTKPDLTPGGGIIPAIPEDQEDRDGPIRVGASYTAIPESTNVLGVLVFGALGLAFKLKRSLHC</sequence>
<keyword evidence="2" id="KW-1185">Reference proteome</keyword>
<organism evidence="1 2">
    <name type="scientific">Nostoc edaphicum CCNP1411</name>
    <dbReference type="NCBI Taxonomy" id="1472755"/>
    <lineage>
        <taxon>Bacteria</taxon>
        <taxon>Bacillati</taxon>
        <taxon>Cyanobacteriota</taxon>
        <taxon>Cyanophyceae</taxon>
        <taxon>Nostocales</taxon>
        <taxon>Nostocaceae</taxon>
        <taxon>Nostoc</taxon>
    </lineage>
</organism>
<dbReference type="AlphaFoldDB" id="A0A7D7LBX2"/>
<evidence type="ECO:0000313" key="2">
    <source>
        <dbReference type="Proteomes" id="UP000514713"/>
    </source>
</evidence>
<evidence type="ECO:0000313" key="1">
    <source>
        <dbReference type="EMBL" id="QMS89198.1"/>
    </source>
</evidence>
<dbReference type="EMBL" id="CP054698">
    <property type="protein sequence ID" value="QMS89198.1"/>
    <property type="molecule type" value="Genomic_DNA"/>
</dbReference>
<proteinExistence type="predicted"/>
<dbReference type="KEGG" id="ned:HUN01_17025"/>
<accession>A0A7D7LBX2</accession>
<protein>
    <submittedName>
        <fullName evidence="1">Uncharacterized protein</fullName>
    </submittedName>
</protein>
<dbReference type="RefSeq" id="WP_181932249.1">
    <property type="nucleotide sequence ID" value="NZ_CP054698.1"/>
</dbReference>